<feature type="compositionally biased region" description="Polar residues" evidence="5">
    <location>
        <begin position="982"/>
        <end position="997"/>
    </location>
</feature>
<keyword evidence="1 4" id="KW-0245">EGF-like domain</keyword>
<dbReference type="GO" id="GO:0050839">
    <property type="term" value="F:cell adhesion molecule binding"/>
    <property type="evidence" value="ECO:0007669"/>
    <property type="project" value="TreeGrafter"/>
</dbReference>
<dbReference type="EMBL" id="FNXT01000650">
    <property type="protein sequence ID" value="SZX65560.1"/>
    <property type="molecule type" value="Genomic_DNA"/>
</dbReference>
<feature type="compositionally biased region" description="Low complexity" evidence="5">
    <location>
        <begin position="603"/>
        <end position="627"/>
    </location>
</feature>
<keyword evidence="2" id="KW-0677">Repeat</keyword>
<protein>
    <recommendedName>
        <fullName evidence="6">EGF-like domain-containing protein</fullName>
    </recommendedName>
</protein>
<accession>A0A383VKW9</accession>
<dbReference type="GO" id="GO:0046982">
    <property type="term" value="F:protein heterodimerization activity"/>
    <property type="evidence" value="ECO:0007669"/>
    <property type="project" value="TreeGrafter"/>
</dbReference>
<dbReference type="STRING" id="3088.A0A383VKW9"/>
<name>A0A383VKW9_TETOB</name>
<dbReference type="PROSITE" id="PS00022">
    <property type="entry name" value="EGF_1"/>
    <property type="match status" value="2"/>
</dbReference>
<evidence type="ECO:0000256" key="1">
    <source>
        <dbReference type="ARBA" id="ARBA00022536"/>
    </source>
</evidence>
<feature type="compositionally biased region" description="Low complexity" evidence="5">
    <location>
        <begin position="534"/>
        <end position="560"/>
    </location>
</feature>
<keyword evidence="3 4" id="KW-1015">Disulfide bond</keyword>
<dbReference type="Gene3D" id="2.10.25.10">
    <property type="entry name" value="Laminin"/>
    <property type="match status" value="2"/>
</dbReference>
<dbReference type="Proteomes" id="UP000256970">
    <property type="component" value="Unassembled WGS sequence"/>
</dbReference>
<comment type="caution">
    <text evidence="4">Lacks conserved residue(s) required for the propagation of feature annotation.</text>
</comment>
<evidence type="ECO:0000256" key="4">
    <source>
        <dbReference type="PROSITE-ProRule" id="PRU00076"/>
    </source>
</evidence>
<proteinExistence type="predicted"/>
<feature type="region of interest" description="Disordered" evidence="5">
    <location>
        <begin position="450"/>
        <end position="681"/>
    </location>
</feature>
<evidence type="ECO:0000259" key="6">
    <source>
        <dbReference type="PROSITE" id="PS50026"/>
    </source>
</evidence>
<feature type="region of interest" description="Disordered" evidence="5">
    <location>
        <begin position="163"/>
        <end position="420"/>
    </location>
</feature>
<evidence type="ECO:0000313" key="8">
    <source>
        <dbReference type="Proteomes" id="UP000256970"/>
    </source>
</evidence>
<feature type="disulfide bond" evidence="4">
    <location>
        <begin position="64"/>
        <end position="73"/>
    </location>
</feature>
<feature type="compositionally biased region" description="Low complexity" evidence="5">
    <location>
        <begin position="572"/>
        <end position="596"/>
    </location>
</feature>
<dbReference type="SMART" id="SM00181">
    <property type="entry name" value="EGF"/>
    <property type="match status" value="3"/>
</dbReference>
<feature type="compositionally biased region" description="Polar residues" evidence="5">
    <location>
        <begin position="489"/>
        <end position="511"/>
    </location>
</feature>
<dbReference type="PRINTS" id="PR01217">
    <property type="entry name" value="PRICHEXTENSN"/>
</dbReference>
<dbReference type="InterPro" id="IPR000742">
    <property type="entry name" value="EGF"/>
</dbReference>
<evidence type="ECO:0000256" key="3">
    <source>
        <dbReference type="ARBA" id="ARBA00023157"/>
    </source>
</evidence>
<feature type="domain" description="EGF-like" evidence="6">
    <location>
        <begin position="42"/>
        <end position="74"/>
    </location>
</feature>
<sequence length="1555" mass="154097">MDATPGWQQQQQQQQAAGSPTPSGNGACSCADGYSGALCEVAPDPCANINCGGHGTCSGGSCSCSGGYTGSSCETAPDPCAAVACGAHGSCSNGACTCSGGYTGATCDVPPPAEPTPPAASATTQPLPQAPADPCASISCGPGSCTEGRCGCPPGTTGNNCEVTVPEPPLPHQQPQQQQQQQQQQEPVPSPIIEDPPLPPVIDPPASQQQPQLQPPPVIENPPLPPVELPTPPPPAQQPEAPNPEPAAAPVKTPEVTNPDPAQQQPAVTPVEPSNAPADPSTAPVVQPVVPTGAVDPTTAPTHGPADLPASGAVTAPDNALVTPAAPTNSNTIPSPTPSDPQQQQQPQPPQDTTPTALQPTADLTPSTSPAPAADGPAVTTAPDATQAPLNSQSPAPAADTALPTAPAGPAAPASPGPSAIDLLYKQMQPADAASPSPALLEPLVTLAPADLTSTSSPNPAGVQDGVADATNSTIVSSPTPAADGTTAPDGSSSNNSTENRSIGADTSSPMPTDLPGASPITGTTTSPAPDLGPVVSPTPAPVNSSSPSSPAPEESTPETSPSPAPIPFASPSPALIPLNDSSSSSSPSPSPSADAPTPPGAPAGRNRSSSSSPSPAPGDPANTNSPAPSPTPSTPSPEPPTDPAQSPPPFPSPKPRRSPRPRPPRPGGNGGHNHDDHYHYDDNTYDDMLYNYDYGGRGGPYNPRGGGYGPYNPYSGQYDPYNSQYDPYKNQYNGRGGYPGYNGYNDYGGGGYPAGGYNPVMGGGYNPYSGGGGYGGGGVPNSGYYNPGVTQTPSYGGGGYTPTPSYGGGGGGGYTPTPSSSYTPSGVTTTPRGSVTGGTTGSGAVPAQPAQQPAAASAAGDCTVLSIRFPRRDITVSSIVLDQSVADEDGSSSSSTAAGQQNVSVLARRTLCKPAKFGFTANFKAQPGFLNCSDTQVPVFAMVTPVNRTQPTGKSRALFNLTRSASCPPEPTGSSSSNSNLASTDSQLQLAASPPTVTANSGGASFRWIASSVALPAKVTMQHGQASAVKFNVSWERVAVSTTKVAGTVTVTNPSYARPVSLKAVRVRVVAQPQEAAAAAAATAAVADCQSLELQPGASTSCSYSTDAELASPGSSSSSSSSSAGGYVAIDAACKDGALIATTTVPLAAGSSSTPAAAVAAAPEAAAESCVEVVAGLMLSPVLSVAGAAGPMAAETFKACEGGSRLLSQPVGPFPADACGTYTVTSTLRVRPLTGTPLQPAFSSLATAQLEVTGCPASSSPSNTAAAAATASASAVKVSIANIKATTFYSSSWRITASSIVTAGKLVVQQGKAAAVEVVAALSKSAKRTEFAAVSGVVEVEGLSSAATALSSVQVTALTRTGQPLLVDAACPADSTSADGAIAAPPAPAKLTCTFTIHGMPPTPGAVSALVRIAGAAAPLPVQPAEYAVTPGSSTTGSSKDANQSSCLKVGPLRNQLVKASKGAGEAAAAAAVKGMPVLDVASNFPVGSVCDSLDKTGYTLTFGPFGAKDCGVYAFQSEWQVSGVESAAAAQPLLLERPDIKFAVEVVGCVAGE</sequence>
<dbReference type="GO" id="GO:0042803">
    <property type="term" value="F:protein homodimerization activity"/>
    <property type="evidence" value="ECO:0007669"/>
    <property type="project" value="TreeGrafter"/>
</dbReference>
<feature type="compositionally biased region" description="Low complexity" evidence="5">
    <location>
        <begin position="816"/>
        <end position="835"/>
    </location>
</feature>
<feature type="compositionally biased region" description="Gly residues" evidence="5">
    <location>
        <begin position="796"/>
        <end position="815"/>
    </location>
</feature>
<feature type="compositionally biased region" description="Basic residues" evidence="5">
    <location>
        <begin position="655"/>
        <end position="664"/>
    </location>
</feature>
<dbReference type="PANTHER" id="PTHR11219:SF69">
    <property type="entry name" value="TENEURIN-A"/>
    <property type="match status" value="1"/>
</dbReference>
<feature type="compositionally biased region" description="Low complexity" evidence="5">
    <location>
        <begin position="395"/>
        <end position="420"/>
    </location>
</feature>
<feature type="compositionally biased region" description="Pro residues" evidence="5">
    <location>
        <begin position="561"/>
        <end position="571"/>
    </location>
</feature>
<feature type="compositionally biased region" description="Low complexity" evidence="5">
    <location>
        <begin position="843"/>
        <end position="853"/>
    </location>
</feature>
<dbReference type="PROSITE" id="PS01186">
    <property type="entry name" value="EGF_2"/>
    <property type="match status" value="2"/>
</dbReference>
<dbReference type="GO" id="GO:0007157">
    <property type="term" value="P:heterophilic cell-cell adhesion via plasma membrane cell adhesion molecules"/>
    <property type="evidence" value="ECO:0007669"/>
    <property type="project" value="TreeGrafter"/>
</dbReference>
<feature type="compositionally biased region" description="Low complexity" evidence="5">
    <location>
        <begin position="353"/>
        <end position="366"/>
    </location>
</feature>
<feature type="region of interest" description="Disordered" evidence="5">
    <location>
        <begin position="964"/>
        <end position="997"/>
    </location>
</feature>
<feature type="compositionally biased region" description="Pro residues" evidence="5">
    <location>
        <begin position="213"/>
        <end position="247"/>
    </location>
</feature>
<gene>
    <name evidence="7" type="ORF">BQ4739_LOCUS6040</name>
</gene>
<dbReference type="CDD" id="cd00054">
    <property type="entry name" value="EGF_CA"/>
    <property type="match status" value="2"/>
</dbReference>
<reference evidence="7 8" key="1">
    <citation type="submission" date="2016-10" db="EMBL/GenBank/DDBJ databases">
        <authorList>
            <person name="Cai Z."/>
        </authorList>
    </citation>
    <scope>NUCLEOTIDE SEQUENCE [LARGE SCALE GENOMIC DNA]</scope>
</reference>
<feature type="compositionally biased region" description="Polar residues" evidence="5">
    <location>
        <begin position="16"/>
        <end position="26"/>
    </location>
</feature>
<feature type="compositionally biased region" description="Polar residues" evidence="5">
    <location>
        <begin position="470"/>
        <end position="480"/>
    </location>
</feature>
<feature type="compositionally biased region" description="Pro residues" evidence="5">
    <location>
        <begin position="628"/>
        <end position="654"/>
    </location>
</feature>
<organism evidence="7 8">
    <name type="scientific">Tetradesmus obliquus</name>
    <name type="common">Green alga</name>
    <name type="synonym">Acutodesmus obliquus</name>
    <dbReference type="NCBI Taxonomy" id="3088"/>
    <lineage>
        <taxon>Eukaryota</taxon>
        <taxon>Viridiplantae</taxon>
        <taxon>Chlorophyta</taxon>
        <taxon>core chlorophytes</taxon>
        <taxon>Chlorophyceae</taxon>
        <taxon>CS clade</taxon>
        <taxon>Sphaeropleales</taxon>
        <taxon>Scenedesmaceae</taxon>
        <taxon>Tetradesmus</taxon>
    </lineage>
</organism>
<dbReference type="PROSITE" id="PS50026">
    <property type="entry name" value="EGF_3"/>
    <property type="match status" value="1"/>
</dbReference>
<evidence type="ECO:0000256" key="2">
    <source>
        <dbReference type="ARBA" id="ARBA00022737"/>
    </source>
</evidence>
<evidence type="ECO:0000313" key="7">
    <source>
        <dbReference type="EMBL" id="SZX65560.1"/>
    </source>
</evidence>
<dbReference type="InterPro" id="IPR051216">
    <property type="entry name" value="Teneurin"/>
</dbReference>
<keyword evidence="8" id="KW-1185">Reference proteome</keyword>
<dbReference type="Pfam" id="PF23106">
    <property type="entry name" value="EGF_Teneurin"/>
    <property type="match status" value="2"/>
</dbReference>
<feature type="compositionally biased region" description="Pro residues" evidence="5">
    <location>
        <begin position="188"/>
        <end position="203"/>
    </location>
</feature>
<feature type="region of interest" description="Disordered" evidence="5">
    <location>
        <begin position="1"/>
        <end position="26"/>
    </location>
</feature>
<feature type="compositionally biased region" description="Low complexity" evidence="5">
    <location>
        <begin position="327"/>
        <end position="346"/>
    </location>
</feature>
<dbReference type="PANTHER" id="PTHR11219">
    <property type="entry name" value="TENEURIN AND N-ACETYLGLUCOSAMINE-1-PHOSPHODIESTER ALPHA-N-ACETYLGLUCOSAMINIDASE"/>
    <property type="match status" value="1"/>
</dbReference>
<feature type="region of interest" description="Disordered" evidence="5">
    <location>
        <begin position="796"/>
        <end position="853"/>
    </location>
</feature>
<feature type="compositionally biased region" description="Low complexity" evidence="5">
    <location>
        <begin position="173"/>
        <end position="187"/>
    </location>
</feature>
<evidence type="ECO:0000256" key="5">
    <source>
        <dbReference type="SAM" id="MobiDB-lite"/>
    </source>
</evidence>